<reference evidence="12 13" key="1">
    <citation type="submission" date="2017-05" db="EMBL/GenBank/DDBJ databases">
        <title>Genome of Polynucleobacter sp. MWH-Feld-100.</title>
        <authorList>
            <person name="Hahn M.W."/>
        </authorList>
    </citation>
    <scope>NUCLEOTIDE SEQUENCE [LARGE SCALE GENOMIC DNA]</scope>
    <source>
        <strain evidence="12 13">MWH-Feld-100</strain>
    </source>
</reference>
<dbReference type="AlphaFoldDB" id="A0A254Q5J4"/>
<proteinExistence type="inferred from homology"/>
<dbReference type="Proteomes" id="UP000197528">
    <property type="component" value="Unassembled WGS sequence"/>
</dbReference>
<dbReference type="PANTHER" id="PTHR30480">
    <property type="entry name" value="BETA-HEXOSAMINIDASE-RELATED"/>
    <property type="match status" value="1"/>
</dbReference>
<dbReference type="PROSITE" id="PS00775">
    <property type="entry name" value="GLYCOSYL_HYDROL_F3"/>
    <property type="match status" value="1"/>
</dbReference>
<feature type="active site" description="Proton donor/acceptor" evidence="10">
    <location>
        <position position="195"/>
    </location>
</feature>
<dbReference type="EC" id="3.2.1.52" evidence="10"/>
<organism evidence="12 13">
    <name type="scientific">Polynucleobacter campilacus</name>
    <dbReference type="NCBI Taxonomy" id="1743163"/>
    <lineage>
        <taxon>Bacteria</taxon>
        <taxon>Pseudomonadati</taxon>
        <taxon>Pseudomonadota</taxon>
        <taxon>Betaproteobacteria</taxon>
        <taxon>Burkholderiales</taxon>
        <taxon>Burkholderiaceae</taxon>
        <taxon>Polynucleobacter</taxon>
    </lineage>
</organism>
<evidence type="ECO:0000259" key="11">
    <source>
        <dbReference type="Pfam" id="PF00933"/>
    </source>
</evidence>
<dbReference type="GO" id="GO:0008360">
    <property type="term" value="P:regulation of cell shape"/>
    <property type="evidence" value="ECO:0007669"/>
    <property type="project" value="UniProtKB-KW"/>
</dbReference>
<sequence>MSKSTMNPGPVTLDVVGQVLNAEDRRRILDPLTGGVILFGRNFANRKQLTKLTADIKKLRPDVLISIDHEGGRVQRCKADGFTYLPAMRKLGELWGAKSNSSHAAESAALAMAAATACGYILAAELRACGVDFSFTPVLDLDFGRSRIIGDRSFSRDPQIVFALAKSLNEGLRLADMANCGKHFPGHGWAEADSHVAIPVDERSLAQILNDDAKPYEWLDLSLAAVMPAHVIYPKVDKNPAGFSNVWLHSILRQELGFEGVIFSDDLSMEGASVAGSVVKGAELALNAGCDAVLICNRPDLADQLLEKLKVSKAKQSESATRLNRLMPKSVALSWDELQDEAEYQHAKGLLKQMKLIA</sequence>
<dbReference type="InterPro" id="IPR050226">
    <property type="entry name" value="NagZ_Beta-hexosaminidase"/>
</dbReference>
<keyword evidence="3 10" id="KW-0132">Cell division</keyword>
<dbReference type="InterPro" id="IPR019800">
    <property type="entry name" value="Glyco_hydro_3_AS"/>
</dbReference>
<comment type="pathway">
    <text evidence="10">Cell wall biogenesis; peptidoglycan recycling.</text>
</comment>
<evidence type="ECO:0000313" key="12">
    <source>
        <dbReference type="EMBL" id="OWS70772.1"/>
    </source>
</evidence>
<dbReference type="EMBL" id="NGUP01000001">
    <property type="protein sequence ID" value="OWS70772.1"/>
    <property type="molecule type" value="Genomic_DNA"/>
</dbReference>
<dbReference type="InterPro" id="IPR001764">
    <property type="entry name" value="Glyco_hydro_3_N"/>
</dbReference>
<feature type="binding site" evidence="10">
    <location>
        <begin position="182"/>
        <end position="183"/>
    </location>
    <ligand>
        <name>substrate</name>
    </ligand>
</feature>
<evidence type="ECO:0000256" key="6">
    <source>
        <dbReference type="ARBA" id="ARBA00022984"/>
    </source>
</evidence>
<evidence type="ECO:0000256" key="4">
    <source>
        <dbReference type="ARBA" id="ARBA00022801"/>
    </source>
</evidence>
<dbReference type="InterPro" id="IPR022956">
    <property type="entry name" value="Beta_hexosaminidase_bac"/>
</dbReference>
<dbReference type="GO" id="GO:0009254">
    <property type="term" value="P:peptidoglycan turnover"/>
    <property type="evidence" value="ECO:0007669"/>
    <property type="project" value="UniProtKB-UniRule"/>
</dbReference>
<dbReference type="HAMAP" id="MF_00364">
    <property type="entry name" value="NagZ"/>
    <property type="match status" value="1"/>
</dbReference>
<dbReference type="PANTHER" id="PTHR30480:SF13">
    <property type="entry name" value="BETA-HEXOSAMINIDASE"/>
    <property type="match status" value="1"/>
</dbReference>
<dbReference type="OrthoDB" id="9786661at2"/>
<evidence type="ECO:0000256" key="8">
    <source>
        <dbReference type="ARBA" id="ARBA00023306"/>
    </source>
</evidence>
<dbReference type="InterPro" id="IPR017853">
    <property type="entry name" value="GH"/>
</dbReference>
<dbReference type="GO" id="GO:0009252">
    <property type="term" value="P:peptidoglycan biosynthetic process"/>
    <property type="evidence" value="ECO:0007669"/>
    <property type="project" value="UniProtKB-KW"/>
</dbReference>
<dbReference type="UniPathway" id="UPA00544"/>
<dbReference type="Gene3D" id="3.20.20.300">
    <property type="entry name" value="Glycoside hydrolase, family 3, N-terminal domain"/>
    <property type="match status" value="1"/>
</dbReference>
<evidence type="ECO:0000256" key="2">
    <source>
        <dbReference type="ARBA" id="ARBA00022490"/>
    </source>
</evidence>
<dbReference type="GO" id="GO:0004563">
    <property type="term" value="F:beta-N-acetylhexosaminidase activity"/>
    <property type="evidence" value="ECO:0007669"/>
    <property type="project" value="UniProtKB-UniRule"/>
</dbReference>
<dbReference type="GO" id="GO:0005737">
    <property type="term" value="C:cytoplasm"/>
    <property type="evidence" value="ECO:0007669"/>
    <property type="project" value="UniProtKB-SubCell"/>
</dbReference>
<dbReference type="SUPFAM" id="SSF51445">
    <property type="entry name" value="(Trans)glycosidases"/>
    <property type="match status" value="1"/>
</dbReference>
<feature type="site" description="Important for catalytic activity" evidence="10">
    <location>
        <position position="193"/>
    </location>
</feature>
<evidence type="ECO:0000256" key="9">
    <source>
        <dbReference type="ARBA" id="ARBA00023316"/>
    </source>
</evidence>
<evidence type="ECO:0000256" key="5">
    <source>
        <dbReference type="ARBA" id="ARBA00022960"/>
    </source>
</evidence>
<dbReference type="GO" id="GO:0005975">
    <property type="term" value="P:carbohydrate metabolic process"/>
    <property type="evidence" value="ECO:0007669"/>
    <property type="project" value="InterPro"/>
</dbReference>
<keyword evidence="8 10" id="KW-0131">Cell cycle</keyword>
<feature type="binding site" evidence="10">
    <location>
        <position position="68"/>
    </location>
    <ligand>
        <name>substrate</name>
    </ligand>
</feature>
<name>A0A254Q5J4_9BURK</name>
<keyword evidence="2 10" id="KW-0963">Cytoplasm</keyword>
<dbReference type="InterPro" id="IPR036962">
    <property type="entry name" value="Glyco_hydro_3_N_sf"/>
</dbReference>
<keyword evidence="6 10" id="KW-0573">Peptidoglycan synthesis</keyword>
<gene>
    <name evidence="10" type="primary">nagZ</name>
    <name evidence="12" type="ORF">CBI31_00530</name>
</gene>
<dbReference type="GO" id="GO:0071555">
    <property type="term" value="P:cell wall organization"/>
    <property type="evidence" value="ECO:0007669"/>
    <property type="project" value="UniProtKB-KW"/>
</dbReference>
<evidence type="ECO:0000256" key="1">
    <source>
        <dbReference type="ARBA" id="ARBA00001231"/>
    </source>
</evidence>
<keyword evidence="9 10" id="KW-0961">Cell wall biogenesis/degradation</keyword>
<protein>
    <recommendedName>
        <fullName evidence="10">Beta-hexosaminidase</fullName>
        <ecNumber evidence="10">3.2.1.52</ecNumber>
    </recommendedName>
    <alternativeName>
        <fullName evidence="10">Beta-N-acetylhexosaminidase</fullName>
    </alternativeName>
    <alternativeName>
        <fullName evidence="10">N-acetyl-beta-glucosaminidase</fullName>
    </alternativeName>
</protein>
<keyword evidence="7 10" id="KW-0326">Glycosidase</keyword>
<keyword evidence="5 10" id="KW-0133">Cell shape</keyword>
<keyword evidence="4 10" id="KW-0378">Hydrolase</keyword>
<accession>A0A254Q5J4</accession>
<comment type="function">
    <text evidence="10">Plays a role in peptidoglycan recycling by cleaving the terminal beta-1,4-linked N-acetylglucosamine (GlcNAc) from peptide-linked peptidoglycan fragments, giving rise to free GlcNAc, anhydro-N-acetylmuramic acid and anhydro-N-acetylmuramic acid-linked peptides.</text>
</comment>
<feature type="binding site" evidence="10">
    <location>
        <position position="76"/>
    </location>
    <ligand>
        <name>substrate</name>
    </ligand>
</feature>
<comment type="similarity">
    <text evidence="10">Belongs to the glycosyl hydrolase 3 family. NagZ subfamily.</text>
</comment>
<comment type="catalytic activity">
    <reaction evidence="1 10">
        <text>Hydrolysis of terminal non-reducing N-acetyl-D-hexosamine residues in N-acetyl-beta-D-hexosaminides.</text>
        <dbReference type="EC" id="3.2.1.52"/>
    </reaction>
</comment>
<feature type="active site" description="Nucleophile" evidence="10">
    <location>
        <position position="265"/>
    </location>
</feature>
<feature type="binding site" evidence="10">
    <location>
        <position position="152"/>
    </location>
    <ligand>
        <name>substrate</name>
    </ligand>
</feature>
<dbReference type="RefSeq" id="WP_088524484.1">
    <property type="nucleotide sequence ID" value="NZ_NGUP01000001.1"/>
</dbReference>
<feature type="domain" description="Glycoside hydrolase family 3 N-terminal" evidence="11">
    <location>
        <begin position="13"/>
        <end position="326"/>
    </location>
</feature>
<dbReference type="GO" id="GO:0051301">
    <property type="term" value="P:cell division"/>
    <property type="evidence" value="ECO:0007669"/>
    <property type="project" value="UniProtKB-KW"/>
</dbReference>
<evidence type="ECO:0000313" key="13">
    <source>
        <dbReference type="Proteomes" id="UP000197528"/>
    </source>
</evidence>
<comment type="subcellular location">
    <subcellularLocation>
        <location evidence="10">Cytoplasm</location>
    </subcellularLocation>
</comment>
<dbReference type="Pfam" id="PF00933">
    <property type="entry name" value="Glyco_hydro_3"/>
    <property type="match status" value="1"/>
</dbReference>
<comment type="caution">
    <text evidence="12">The sequence shown here is derived from an EMBL/GenBank/DDBJ whole genome shotgun (WGS) entry which is preliminary data.</text>
</comment>
<dbReference type="NCBIfam" id="NF003740">
    <property type="entry name" value="PRK05337.1"/>
    <property type="match status" value="1"/>
</dbReference>
<evidence type="ECO:0000256" key="10">
    <source>
        <dbReference type="HAMAP-Rule" id="MF_00364"/>
    </source>
</evidence>
<evidence type="ECO:0000256" key="3">
    <source>
        <dbReference type="ARBA" id="ARBA00022618"/>
    </source>
</evidence>
<keyword evidence="13" id="KW-1185">Reference proteome</keyword>
<evidence type="ECO:0000256" key="7">
    <source>
        <dbReference type="ARBA" id="ARBA00023295"/>
    </source>
</evidence>